<dbReference type="EMBL" id="JAHWGI010000391">
    <property type="protein sequence ID" value="KAK3914741.1"/>
    <property type="molecule type" value="Genomic_DNA"/>
</dbReference>
<name>A0AAE1H4I5_9NEOP</name>
<protein>
    <recommendedName>
        <fullName evidence="10">Kinesin-like protein</fullName>
    </recommendedName>
</protein>
<evidence type="ECO:0000256" key="1">
    <source>
        <dbReference type="ARBA" id="ARBA00004245"/>
    </source>
</evidence>
<evidence type="ECO:0000256" key="9">
    <source>
        <dbReference type="PROSITE-ProRule" id="PRU00283"/>
    </source>
</evidence>
<dbReference type="Pfam" id="PF00225">
    <property type="entry name" value="Kinesin"/>
    <property type="match status" value="1"/>
</dbReference>
<reference evidence="13" key="1">
    <citation type="submission" date="2021-07" db="EMBL/GenBank/DDBJ databases">
        <authorList>
            <person name="Catto M.A."/>
            <person name="Jacobson A."/>
            <person name="Kennedy G."/>
            <person name="Labadie P."/>
            <person name="Hunt B.G."/>
            <person name="Srinivasan R."/>
        </authorList>
    </citation>
    <scope>NUCLEOTIDE SEQUENCE</scope>
    <source>
        <strain evidence="13">PL_HMW_Pooled</strain>
        <tissue evidence="13">Head</tissue>
    </source>
</reference>
<comment type="caution">
    <text evidence="13">The sequence shown here is derived from an EMBL/GenBank/DDBJ whole genome shotgun (WGS) entry which is preliminary data.</text>
</comment>
<dbReference type="GO" id="GO:0007018">
    <property type="term" value="P:microtubule-based movement"/>
    <property type="evidence" value="ECO:0007669"/>
    <property type="project" value="InterPro"/>
</dbReference>
<dbReference type="InterPro" id="IPR036961">
    <property type="entry name" value="Kinesin_motor_dom_sf"/>
</dbReference>
<evidence type="ECO:0000256" key="10">
    <source>
        <dbReference type="RuleBase" id="RU000394"/>
    </source>
</evidence>
<dbReference type="SUPFAM" id="SSF52540">
    <property type="entry name" value="P-loop containing nucleoside triphosphate hydrolases"/>
    <property type="match status" value="1"/>
</dbReference>
<sequence length="424" mass="45212">MSCYQRRSAGPGPGPGPGPGGGGGALGLLGAAGGGGVLPKGPGAGAGEAVQVVVRCRPMSGKEASQGHTQIIDMWPQRGEHVARRAAAPAHSIYCIVHITNPRARPGRGGRRQEARMFTFDSVYDWNSKQDDLYENTVRPLVHSVLDGYNGTIFAYGQTGTGKTYTMLGATPAHGQCPGGGRERGIASKCFEDVFRHIAYTSERTCYVVRASYLEIYQEETRDLLSPDLETYRRPLTLGEDAARGVYVKGLRSVVCKNIKAIERVMRVGNTNRATASTNMNEHSSRSHAIFQVTIEMQSRAGAGAGAGRRVGKLNLVDLAGSERQCKTGAMGERLKESGKINLSLSALGNVISALTAADVGSRTRSRAWSRHIPYRDSKLTQLLQDSLGGNSKAIMIANIGPASYNYDESLMTLRCAGLGGKGP</sequence>
<dbReference type="InterPro" id="IPR027640">
    <property type="entry name" value="Kinesin-like_fam"/>
</dbReference>
<dbReference type="Gene3D" id="3.40.850.10">
    <property type="entry name" value="Kinesin motor domain"/>
    <property type="match status" value="1"/>
</dbReference>
<dbReference type="PROSITE" id="PS50067">
    <property type="entry name" value="KINESIN_MOTOR_2"/>
    <property type="match status" value="1"/>
</dbReference>
<dbReference type="SMART" id="SM00129">
    <property type="entry name" value="KISc"/>
    <property type="match status" value="1"/>
</dbReference>
<evidence type="ECO:0000313" key="13">
    <source>
        <dbReference type="EMBL" id="KAK3914741.1"/>
    </source>
</evidence>
<evidence type="ECO:0000256" key="6">
    <source>
        <dbReference type="ARBA" id="ARBA00023054"/>
    </source>
</evidence>
<comment type="subcellular location">
    <subcellularLocation>
        <location evidence="1">Cytoplasm</location>
        <location evidence="1">Cytoskeleton</location>
    </subcellularLocation>
</comment>
<dbReference type="InterPro" id="IPR019821">
    <property type="entry name" value="Kinesin_motor_CS"/>
</dbReference>
<evidence type="ECO:0000256" key="11">
    <source>
        <dbReference type="SAM" id="MobiDB-lite"/>
    </source>
</evidence>
<dbReference type="PROSITE" id="PS00411">
    <property type="entry name" value="KINESIN_MOTOR_1"/>
    <property type="match status" value="1"/>
</dbReference>
<dbReference type="AlphaFoldDB" id="A0AAE1H4I5"/>
<dbReference type="GO" id="GO:0005524">
    <property type="term" value="F:ATP binding"/>
    <property type="evidence" value="ECO:0007669"/>
    <property type="project" value="UniProtKB-UniRule"/>
</dbReference>
<evidence type="ECO:0000256" key="7">
    <source>
        <dbReference type="ARBA" id="ARBA00023175"/>
    </source>
</evidence>
<evidence type="ECO:0000313" key="14">
    <source>
        <dbReference type="Proteomes" id="UP001219518"/>
    </source>
</evidence>
<accession>A0AAE1H4I5</accession>
<dbReference type="InterPro" id="IPR027417">
    <property type="entry name" value="P-loop_NTPase"/>
</dbReference>
<keyword evidence="4 9" id="KW-0547">Nucleotide-binding</keyword>
<feature type="domain" description="Kinesin motor" evidence="12">
    <location>
        <begin position="49"/>
        <end position="423"/>
    </location>
</feature>
<dbReference type="Proteomes" id="UP001219518">
    <property type="component" value="Unassembled WGS sequence"/>
</dbReference>
<gene>
    <name evidence="13" type="ORF">KUF71_024236</name>
</gene>
<evidence type="ECO:0000256" key="5">
    <source>
        <dbReference type="ARBA" id="ARBA00022840"/>
    </source>
</evidence>
<evidence type="ECO:0000256" key="3">
    <source>
        <dbReference type="ARBA" id="ARBA00022701"/>
    </source>
</evidence>
<keyword evidence="3 10" id="KW-0493">Microtubule</keyword>
<evidence type="ECO:0000256" key="8">
    <source>
        <dbReference type="ARBA" id="ARBA00023212"/>
    </source>
</evidence>
<feature type="binding site" evidence="9">
    <location>
        <begin position="157"/>
        <end position="164"/>
    </location>
    <ligand>
        <name>ATP</name>
        <dbReference type="ChEBI" id="CHEBI:30616"/>
    </ligand>
</feature>
<dbReference type="PRINTS" id="PR00380">
    <property type="entry name" value="KINESINHEAVY"/>
</dbReference>
<evidence type="ECO:0000256" key="4">
    <source>
        <dbReference type="ARBA" id="ARBA00022741"/>
    </source>
</evidence>
<keyword evidence="14" id="KW-1185">Reference proteome</keyword>
<evidence type="ECO:0000256" key="2">
    <source>
        <dbReference type="ARBA" id="ARBA00022490"/>
    </source>
</evidence>
<comment type="similarity">
    <text evidence="9 10">Belongs to the TRAFAC class myosin-kinesin ATPase superfamily. Kinesin family.</text>
</comment>
<dbReference type="PANTHER" id="PTHR47969:SF21">
    <property type="entry name" value="KINESIN-LIKE PROTEIN"/>
    <property type="match status" value="1"/>
</dbReference>
<proteinExistence type="inferred from homology"/>
<organism evidence="13 14">
    <name type="scientific">Frankliniella fusca</name>
    <dbReference type="NCBI Taxonomy" id="407009"/>
    <lineage>
        <taxon>Eukaryota</taxon>
        <taxon>Metazoa</taxon>
        <taxon>Ecdysozoa</taxon>
        <taxon>Arthropoda</taxon>
        <taxon>Hexapoda</taxon>
        <taxon>Insecta</taxon>
        <taxon>Pterygota</taxon>
        <taxon>Neoptera</taxon>
        <taxon>Paraneoptera</taxon>
        <taxon>Thysanoptera</taxon>
        <taxon>Terebrantia</taxon>
        <taxon>Thripoidea</taxon>
        <taxon>Thripidae</taxon>
        <taxon>Frankliniella</taxon>
    </lineage>
</organism>
<reference evidence="13" key="2">
    <citation type="journal article" date="2023" name="BMC Genomics">
        <title>Pest status, molecular evolution, and epigenetic factors derived from the genome assembly of Frankliniella fusca, a thysanopteran phytovirus vector.</title>
        <authorList>
            <person name="Catto M.A."/>
            <person name="Labadie P.E."/>
            <person name="Jacobson A.L."/>
            <person name="Kennedy G.G."/>
            <person name="Srinivasan R."/>
            <person name="Hunt B.G."/>
        </authorList>
    </citation>
    <scope>NUCLEOTIDE SEQUENCE</scope>
    <source>
        <strain evidence="13">PL_HMW_Pooled</strain>
    </source>
</reference>
<keyword evidence="2" id="KW-0963">Cytoplasm</keyword>
<dbReference type="GO" id="GO:0008017">
    <property type="term" value="F:microtubule binding"/>
    <property type="evidence" value="ECO:0007669"/>
    <property type="project" value="InterPro"/>
</dbReference>
<keyword evidence="7 9" id="KW-0505">Motor protein</keyword>
<dbReference type="GO" id="GO:0005874">
    <property type="term" value="C:microtubule"/>
    <property type="evidence" value="ECO:0007669"/>
    <property type="project" value="UniProtKB-KW"/>
</dbReference>
<dbReference type="GO" id="GO:0003777">
    <property type="term" value="F:microtubule motor activity"/>
    <property type="evidence" value="ECO:0007669"/>
    <property type="project" value="InterPro"/>
</dbReference>
<keyword evidence="8" id="KW-0206">Cytoskeleton</keyword>
<feature type="region of interest" description="Disordered" evidence="11">
    <location>
        <begin position="1"/>
        <end position="23"/>
    </location>
</feature>
<keyword evidence="6" id="KW-0175">Coiled coil</keyword>
<dbReference type="PANTHER" id="PTHR47969">
    <property type="entry name" value="CHROMOSOME-ASSOCIATED KINESIN KIF4A-RELATED"/>
    <property type="match status" value="1"/>
</dbReference>
<evidence type="ECO:0000259" key="12">
    <source>
        <dbReference type="PROSITE" id="PS50067"/>
    </source>
</evidence>
<dbReference type="InterPro" id="IPR001752">
    <property type="entry name" value="Kinesin_motor_dom"/>
</dbReference>
<keyword evidence="5 9" id="KW-0067">ATP-binding</keyword>